<proteinExistence type="predicted"/>
<keyword evidence="3" id="KW-1185">Reference proteome</keyword>
<dbReference type="InterPro" id="IPR029068">
    <property type="entry name" value="Glyas_Bleomycin-R_OHBP_Dase"/>
</dbReference>
<dbReference type="PANTHER" id="PTHR33990">
    <property type="entry name" value="PROTEIN YJDN-RELATED"/>
    <property type="match status" value="1"/>
</dbReference>
<gene>
    <name evidence="2" type="ORF">E4O86_13570</name>
</gene>
<dbReference type="PANTHER" id="PTHR33990:SF1">
    <property type="entry name" value="PROTEIN YJDN"/>
    <property type="match status" value="1"/>
</dbReference>
<feature type="domain" description="PhnB-like" evidence="1">
    <location>
        <begin position="3"/>
        <end position="133"/>
    </location>
</feature>
<dbReference type="CDD" id="cd06588">
    <property type="entry name" value="PhnB_like"/>
    <property type="match status" value="1"/>
</dbReference>
<reference evidence="2" key="1">
    <citation type="submission" date="2019-03" db="EMBL/GenBank/DDBJ databases">
        <title>Afifella sp. nov., isolated from activated sludge.</title>
        <authorList>
            <person name="Li Q."/>
            <person name="Liu Y."/>
        </authorList>
    </citation>
    <scope>NUCLEOTIDE SEQUENCE</scope>
    <source>
        <strain evidence="2">L72</strain>
    </source>
</reference>
<dbReference type="RefSeq" id="WP_161141087.1">
    <property type="nucleotide sequence ID" value="NZ_SPKJ01000047.1"/>
</dbReference>
<dbReference type="InterPro" id="IPR028973">
    <property type="entry name" value="PhnB-like"/>
</dbReference>
<organism evidence="2 3">
    <name type="scientific">Propylenella binzhouense</name>
    <dbReference type="NCBI Taxonomy" id="2555902"/>
    <lineage>
        <taxon>Bacteria</taxon>
        <taxon>Pseudomonadati</taxon>
        <taxon>Pseudomonadota</taxon>
        <taxon>Alphaproteobacteria</taxon>
        <taxon>Hyphomicrobiales</taxon>
        <taxon>Propylenellaceae</taxon>
        <taxon>Propylenella</taxon>
    </lineage>
</organism>
<dbReference type="Proteomes" id="UP000773614">
    <property type="component" value="Unassembled WGS sequence"/>
</dbReference>
<sequence>MRVQPYVFFEGRCEEALDFYRRTLGAEVTAIMRMDESPEPPPPGTMPPGSGKKIMHASLKVGDTMVMCSDGMNSGNPNFEGISLALSVGSTEEAERMFAALAEGGNIRLPIGPTFFSPRFGMLADRFGIGWMVMSDPGQADA</sequence>
<evidence type="ECO:0000313" key="2">
    <source>
        <dbReference type="EMBL" id="MYZ48740.1"/>
    </source>
</evidence>
<dbReference type="SUPFAM" id="SSF54593">
    <property type="entry name" value="Glyoxalase/Bleomycin resistance protein/Dihydroxybiphenyl dioxygenase"/>
    <property type="match status" value="1"/>
</dbReference>
<evidence type="ECO:0000259" key="1">
    <source>
        <dbReference type="Pfam" id="PF06983"/>
    </source>
</evidence>
<protein>
    <submittedName>
        <fullName evidence="2">VOC family protein</fullName>
    </submittedName>
</protein>
<dbReference type="AlphaFoldDB" id="A0A964WUD8"/>
<evidence type="ECO:0000313" key="3">
    <source>
        <dbReference type="Proteomes" id="UP000773614"/>
    </source>
</evidence>
<comment type="caution">
    <text evidence="2">The sequence shown here is derived from an EMBL/GenBank/DDBJ whole genome shotgun (WGS) entry which is preliminary data.</text>
</comment>
<dbReference type="Pfam" id="PF06983">
    <property type="entry name" value="3-dmu-9_3-mt"/>
    <property type="match status" value="1"/>
</dbReference>
<name>A0A964WUD8_9HYPH</name>
<dbReference type="OrthoDB" id="9795306at2"/>
<dbReference type="Gene3D" id="3.10.180.10">
    <property type="entry name" value="2,3-Dihydroxybiphenyl 1,2-Dioxygenase, domain 1"/>
    <property type="match status" value="1"/>
</dbReference>
<accession>A0A964WUD8</accession>
<dbReference type="EMBL" id="SPKJ01000047">
    <property type="protein sequence ID" value="MYZ48740.1"/>
    <property type="molecule type" value="Genomic_DNA"/>
</dbReference>